<reference evidence="1" key="1">
    <citation type="submission" date="2014-05" db="EMBL/GenBank/DDBJ databases">
        <authorList>
            <person name="Chronopoulou M."/>
        </authorList>
    </citation>
    <scope>NUCLEOTIDE SEQUENCE</scope>
    <source>
        <tissue evidence="1">Whole organism</tissue>
    </source>
</reference>
<accession>A0A0K2TF44</accession>
<dbReference type="EMBL" id="HACA01007283">
    <property type="protein sequence ID" value="CDW24644.1"/>
    <property type="molecule type" value="Transcribed_RNA"/>
</dbReference>
<protein>
    <submittedName>
        <fullName evidence="1">Uncharacterized protein</fullName>
    </submittedName>
</protein>
<evidence type="ECO:0000313" key="1">
    <source>
        <dbReference type="EMBL" id="CDW24644.1"/>
    </source>
</evidence>
<dbReference type="AlphaFoldDB" id="A0A0K2TF44"/>
<organism evidence="1">
    <name type="scientific">Lepeophtheirus salmonis</name>
    <name type="common">Salmon louse</name>
    <name type="synonym">Caligus salmonis</name>
    <dbReference type="NCBI Taxonomy" id="72036"/>
    <lineage>
        <taxon>Eukaryota</taxon>
        <taxon>Metazoa</taxon>
        <taxon>Ecdysozoa</taxon>
        <taxon>Arthropoda</taxon>
        <taxon>Crustacea</taxon>
        <taxon>Multicrustacea</taxon>
        <taxon>Hexanauplia</taxon>
        <taxon>Copepoda</taxon>
        <taxon>Siphonostomatoida</taxon>
        <taxon>Caligidae</taxon>
        <taxon>Lepeophtheirus</taxon>
    </lineage>
</organism>
<sequence>MSSFSFALKFLPITLIKENSIL</sequence>
<name>A0A0K2TF44_LEPSM</name>
<proteinExistence type="predicted"/>